<protein>
    <recommendedName>
        <fullName evidence="9">Xylanolytic transcriptional activator regulatory domain-containing protein</fullName>
    </recommendedName>
</protein>
<dbReference type="CDD" id="cd12148">
    <property type="entry name" value="fungal_TF_MHR"/>
    <property type="match status" value="1"/>
</dbReference>
<reference evidence="10" key="2">
    <citation type="journal article" date="2023" name="IMA Fungus">
        <title>Comparative genomic study of the Penicillium genus elucidates a diverse pangenome and 15 lateral gene transfer events.</title>
        <authorList>
            <person name="Petersen C."/>
            <person name="Sorensen T."/>
            <person name="Nielsen M.R."/>
            <person name="Sondergaard T.E."/>
            <person name="Sorensen J.L."/>
            <person name="Fitzpatrick D.A."/>
            <person name="Frisvad J.C."/>
            <person name="Nielsen K.L."/>
        </authorList>
    </citation>
    <scope>NUCLEOTIDE SEQUENCE</scope>
    <source>
        <strain evidence="10">IBT 35675</strain>
    </source>
</reference>
<evidence type="ECO:0000313" key="11">
    <source>
        <dbReference type="Proteomes" id="UP001148299"/>
    </source>
</evidence>
<dbReference type="GO" id="GO:0006351">
    <property type="term" value="P:DNA-templated transcription"/>
    <property type="evidence" value="ECO:0007669"/>
    <property type="project" value="InterPro"/>
</dbReference>
<dbReference type="Pfam" id="PF04082">
    <property type="entry name" value="Fungal_trans"/>
    <property type="match status" value="1"/>
</dbReference>
<evidence type="ECO:0000256" key="6">
    <source>
        <dbReference type="ARBA" id="ARBA00023163"/>
    </source>
</evidence>
<dbReference type="InterPro" id="IPR052202">
    <property type="entry name" value="Yeast_MetPath_Reg"/>
</dbReference>
<dbReference type="GO" id="GO:0005634">
    <property type="term" value="C:nucleus"/>
    <property type="evidence" value="ECO:0007669"/>
    <property type="project" value="UniProtKB-SubCell"/>
</dbReference>
<dbReference type="PANTHER" id="PTHR47782">
    <property type="entry name" value="ZN(II)2CYS6 TRANSCRIPTION FACTOR (EUROFUNG)-RELATED"/>
    <property type="match status" value="1"/>
</dbReference>
<keyword evidence="11" id="KW-1185">Reference proteome</keyword>
<keyword evidence="5" id="KW-0238">DNA-binding</keyword>
<comment type="caution">
    <text evidence="10">The sequence shown here is derived from an EMBL/GenBank/DDBJ whole genome shotgun (WGS) entry which is preliminary data.</text>
</comment>
<keyword evidence="7" id="KW-0539">Nucleus</keyword>
<organism evidence="10 11">
    <name type="scientific">Penicillium brevicompactum</name>
    <dbReference type="NCBI Taxonomy" id="5074"/>
    <lineage>
        <taxon>Eukaryota</taxon>
        <taxon>Fungi</taxon>
        <taxon>Dikarya</taxon>
        <taxon>Ascomycota</taxon>
        <taxon>Pezizomycotina</taxon>
        <taxon>Eurotiomycetes</taxon>
        <taxon>Eurotiomycetidae</taxon>
        <taxon>Eurotiales</taxon>
        <taxon>Aspergillaceae</taxon>
        <taxon>Penicillium</taxon>
    </lineage>
</organism>
<evidence type="ECO:0000256" key="1">
    <source>
        <dbReference type="ARBA" id="ARBA00004123"/>
    </source>
</evidence>
<keyword evidence="4" id="KW-0805">Transcription regulation</keyword>
<evidence type="ECO:0000259" key="9">
    <source>
        <dbReference type="Pfam" id="PF04082"/>
    </source>
</evidence>
<dbReference type="InterPro" id="IPR007219">
    <property type="entry name" value="XnlR_reg_dom"/>
</dbReference>
<gene>
    <name evidence="10" type="ORF">N7541_007358</name>
</gene>
<dbReference type="EMBL" id="JAPZBR010000006">
    <property type="protein sequence ID" value="KAJ5349631.1"/>
    <property type="molecule type" value="Genomic_DNA"/>
</dbReference>
<reference evidence="10" key="1">
    <citation type="submission" date="2022-12" db="EMBL/GenBank/DDBJ databases">
        <authorList>
            <person name="Petersen C."/>
        </authorList>
    </citation>
    <scope>NUCLEOTIDE SEQUENCE</scope>
    <source>
        <strain evidence="10">IBT 35675</strain>
    </source>
</reference>
<dbReference type="GO" id="GO:0008270">
    <property type="term" value="F:zinc ion binding"/>
    <property type="evidence" value="ECO:0007669"/>
    <property type="project" value="InterPro"/>
</dbReference>
<dbReference type="PANTHER" id="PTHR47782:SF12">
    <property type="entry name" value="ZN(II)2CYS6 TRANSCRIPTION FACTOR (EUROFUNG)"/>
    <property type="match status" value="1"/>
</dbReference>
<dbReference type="Proteomes" id="UP001148299">
    <property type="component" value="Unassembled WGS sequence"/>
</dbReference>
<feature type="compositionally biased region" description="Basic and acidic residues" evidence="8">
    <location>
        <begin position="91"/>
        <end position="125"/>
    </location>
</feature>
<evidence type="ECO:0000313" key="10">
    <source>
        <dbReference type="EMBL" id="KAJ5349631.1"/>
    </source>
</evidence>
<feature type="domain" description="Xylanolytic transcriptional activator regulatory" evidence="9">
    <location>
        <begin position="255"/>
        <end position="512"/>
    </location>
</feature>
<sequence length="783" mass="88042">MSITEAKSESRLQHFYLAPQLTIGSAPTADRVAIAQQPEKAKCISSEPVSRKAPVSTELVASILPRLDVADLGYRCTRALEERIRDLESQIPENRSKEASASRQTSRRDSRRRIDDSLPWKEPIERTVSGHVSTPLSQESFASRRTEFPQDVGEYSSSPQGTQPSLPSQSTLPRPSFTLPFAEGTNDFPDSHTRSGHSSLLVGILATLTGTESTRDSSTLFEGSSTSTPSVLTDQLYSTDRSVYISDVTSDRLVRIYLERVNPRYPFLHRDTFLAWYESWKIQSHVNTARDQQSLWKRYFVTMVHAVALLLTPQVSVSDIATSQALYNTAMKYLADVFAQPDPVLHAQAYLLLTLHALHSPSSQMIVTIVSAMMRYCVMAQLHLAESEPKVTNPAFSLEVQTRRRVFWSAYALDRFISWIYHIPNNIIDEHISVQLFTNVTDAELHSEKSNDVNIRIETPSQKTHISPALHLFRCRRIQSRIISTMMRSDFEEINATTPWREHMLGELDSWRSQLGLLSDVASKSYTSDRWVGMAYNYTILLLHQPTKENVCNGFGDRSVPACVQIALTFRTFQKDRQTAQLWPGLLSQVSVGITLLYCFWATPPQNQTPAYRSKEVPEALRACSISLAILAERWVQAEPLRDVFDVLAKEVPLNETITDTSPRRLSAESTSYIQSQLPILTSIIMHRGVMRMIREMITEDFPESLNGGLEHALPPHDGSIPQNLGGHLCSSNCPFFREPGRPGLTTVMDPQIYAPFGDEISGDLGIDDETLIFPLLFGSAEF</sequence>
<keyword evidence="3" id="KW-0862">Zinc</keyword>
<accession>A0A9W9UP74</accession>
<keyword evidence="6" id="KW-0804">Transcription</keyword>
<evidence type="ECO:0000256" key="8">
    <source>
        <dbReference type="SAM" id="MobiDB-lite"/>
    </source>
</evidence>
<comment type="subcellular location">
    <subcellularLocation>
        <location evidence="1">Nucleus</location>
    </subcellularLocation>
</comment>
<name>A0A9W9UP74_PENBR</name>
<dbReference type="GO" id="GO:0000981">
    <property type="term" value="F:DNA-binding transcription factor activity, RNA polymerase II-specific"/>
    <property type="evidence" value="ECO:0007669"/>
    <property type="project" value="TreeGrafter"/>
</dbReference>
<dbReference type="GO" id="GO:0043565">
    <property type="term" value="F:sequence-specific DNA binding"/>
    <property type="evidence" value="ECO:0007669"/>
    <property type="project" value="TreeGrafter"/>
</dbReference>
<evidence type="ECO:0000256" key="5">
    <source>
        <dbReference type="ARBA" id="ARBA00023125"/>
    </source>
</evidence>
<keyword evidence="2" id="KW-0479">Metal-binding</keyword>
<evidence type="ECO:0000256" key="4">
    <source>
        <dbReference type="ARBA" id="ARBA00023015"/>
    </source>
</evidence>
<dbReference type="GO" id="GO:0045944">
    <property type="term" value="P:positive regulation of transcription by RNA polymerase II"/>
    <property type="evidence" value="ECO:0007669"/>
    <property type="project" value="TreeGrafter"/>
</dbReference>
<feature type="region of interest" description="Disordered" evidence="8">
    <location>
        <begin position="91"/>
        <end position="194"/>
    </location>
</feature>
<feature type="compositionally biased region" description="Polar residues" evidence="8">
    <location>
        <begin position="130"/>
        <end position="141"/>
    </location>
</feature>
<feature type="compositionally biased region" description="Polar residues" evidence="8">
    <location>
        <begin position="155"/>
        <end position="173"/>
    </location>
</feature>
<proteinExistence type="predicted"/>
<evidence type="ECO:0000256" key="2">
    <source>
        <dbReference type="ARBA" id="ARBA00022723"/>
    </source>
</evidence>
<evidence type="ECO:0000256" key="7">
    <source>
        <dbReference type="ARBA" id="ARBA00023242"/>
    </source>
</evidence>
<dbReference type="AlphaFoldDB" id="A0A9W9UP74"/>
<evidence type="ECO:0000256" key="3">
    <source>
        <dbReference type="ARBA" id="ARBA00022833"/>
    </source>
</evidence>